<organism evidence="1 2">
    <name type="scientific">Pistacia atlantica</name>
    <dbReference type="NCBI Taxonomy" id="434234"/>
    <lineage>
        <taxon>Eukaryota</taxon>
        <taxon>Viridiplantae</taxon>
        <taxon>Streptophyta</taxon>
        <taxon>Embryophyta</taxon>
        <taxon>Tracheophyta</taxon>
        <taxon>Spermatophyta</taxon>
        <taxon>Magnoliopsida</taxon>
        <taxon>eudicotyledons</taxon>
        <taxon>Gunneridae</taxon>
        <taxon>Pentapetalae</taxon>
        <taxon>rosids</taxon>
        <taxon>malvids</taxon>
        <taxon>Sapindales</taxon>
        <taxon>Anacardiaceae</taxon>
        <taxon>Pistacia</taxon>
    </lineage>
</organism>
<evidence type="ECO:0000313" key="1">
    <source>
        <dbReference type="EMBL" id="KAJ0075806.1"/>
    </source>
</evidence>
<accession>A0ACC0ZRV2</accession>
<dbReference type="Proteomes" id="UP001164250">
    <property type="component" value="Chromosome 15"/>
</dbReference>
<reference evidence="2" key="1">
    <citation type="journal article" date="2023" name="G3 (Bethesda)">
        <title>Genome assembly and association tests identify interacting loci associated with vigor, precocity, and sex in interspecific pistachio rootstocks.</title>
        <authorList>
            <person name="Palmer W."/>
            <person name="Jacygrad E."/>
            <person name="Sagayaradj S."/>
            <person name="Cavanaugh K."/>
            <person name="Han R."/>
            <person name="Bertier L."/>
            <person name="Beede B."/>
            <person name="Kafkas S."/>
            <person name="Golino D."/>
            <person name="Preece J."/>
            <person name="Michelmore R."/>
        </authorList>
    </citation>
    <scope>NUCLEOTIDE SEQUENCE [LARGE SCALE GENOMIC DNA]</scope>
</reference>
<proteinExistence type="predicted"/>
<sequence>MLMSWNLLLQIQTNGRKVKIHNKRNCRRDQCILSPVCTETRLLDIELAVSYTFYYKSLPLALMHL</sequence>
<dbReference type="EMBL" id="CM047910">
    <property type="protein sequence ID" value="KAJ0075806.1"/>
    <property type="molecule type" value="Genomic_DNA"/>
</dbReference>
<keyword evidence="2" id="KW-1185">Reference proteome</keyword>
<protein>
    <submittedName>
        <fullName evidence="1">Uncharacterized protein</fullName>
    </submittedName>
</protein>
<evidence type="ECO:0000313" key="2">
    <source>
        <dbReference type="Proteomes" id="UP001164250"/>
    </source>
</evidence>
<comment type="caution">
    <text evidence="1">The sequence shown here is derived from an EMBL/GenBank/DDBJ whole genome shotgun (WGS) entry which is preliminary data.</text>
</comment>
<name>A0ACC0ZRV2_9ROSI</name>
<gene>
    <name evidence="1" type="ORF">Patl1_33391</name>
</gene>